<dbReference type="Proteomes" id="UP001303046">
    <property type="component" value="Unassembled WGS sequence"/>
</dbReference>
<proteinExistence type="predicted"/>
<sequence>MGSCCSCCRRKETDLNLSEALMPKITYDCRGFSIHDMALLNKRHDPKGAAAYAKYRYYGDVQIIPTERLFQQMDVTSIIKDESFSLNSNVAEVKDVVRILFVKEYDDPFYLRLLENMLPPDEFEVVDETQTGSKEQVKTALTQKSSGKGGGGTERLSDSGTKSGESAVLGPIKSAEKSNKAKSFEKQSKERVPSKKILPVRPKEGNDKRNGEDEKGKYSKDEERRLRTEPTMPTEET</sequence>
<feature type="compositionally biased region" description="Basic and acidic residues" evidence="1">
    <location>
        <begin position="174"/>
        <end position="193"/>
    </location>
</feature>
<evidence type="ECO:0000313" key="3">
    <source>
        <dbReference type="Proteomes" id="UP001303046"/>
    </source>
</evidence>
<protein>
    <submittedName>
        <fullName evidence="2">Uncharacterized protein</fullName>
    </submittedName>
</protein>
<feature type="compositionally biased region" description="Basic and acidic residues" evidence="1">
    <location>
        <begin position="201"/>
        <end position="228"/>
    </location>
</feature>
<reference evidence="2 3" key="1">
    <citation type="submission" date="2023-08" db="EMBL/GenBank/DDBJ databases">
        <title>A Necator americanus chromosomal reference genome.</title>
        <authorList>
            <person name="Ilik V."/>
            <person name="Petrzelkova K.J."/>
            <person name="Pardy F."/>
            <person name="Fuh T."/>
            <person name="Niatou-Singa F.S."/>
            <person name="Gouil Q."/>
            <person name="Baker L."/>
            <person name="Ritchie M.E."/>
            <person name="Jex A.R."/>
            <person name="Gazzola D."/>
            <person name="Li H."/>
            <person name="Toshio Fujiwara R."/>
            <person name="Zhan B."/>
            <person name="Aroian R.V."/>
            <person name="Pafco B."/>
            <person name="Schwarz E.M."/>
        </authorList>
    </citation>
    <scope>NUCLEOTIDE SEQUENCE [LARGE SCALE GENOMIC DNA]</scope>
    <source>
        <strain evidence="2 3">Aroian</strain>
        <tissue evidence="2">Whole animal</tissue>
    </source>
</reference>
<evidence type="ECO:0000313" key="2">
    <source>
        <dbReference type="EMBL" id="KAK6741562.1"/>
    </source>
</evidence>
<organism evidence="2 3">
    <name type="scientific">Necator americanus</name>
    <name type="common">Human hookworm</name>
    <dbReference type="NCBI Taxonomy" id="51031"/>
    <lineage>
        <taxon>Eukaryota</taxon>
        <taxon>Metazoa</taxon>
        <taxon>Ecdysozoa</taxon>
        <taxon>Nematoda</taxon>
        <taxon>Chromadorea</taxon>
        <taxon>Rhabditida</taxon>
        <taxon>Rhabditina</taxon>
        <taxon>Rhabditomorpha</taxon>
        <taxon>Strongyloidea</taxon>
        <taxon>Ancylostomatidae</taxon>
        <taxon>Bunostominae</taxon>
        <taxon>Necator</taxon>
    </lineage>
</organism>
<dbReference type="EMBL" id="JAVFWL010000003">
    <property type="protein sequence ID" value="KAK6741562.1"/>
    <property type="molecule type" value="Genomic_DNA"/>
</dbReference>
<evidence type="ECO:0000256" key="1">
    <source>
        <dbReference type="SAM" id="MobiDB-lite"/>
    </source>
</evidence>
<gene>
    <name evidence="2" type="primary">Necator_chrIII.g10198</name>
    <name evidence="2" type="ORF">RB195_009433</name>
</gene>
<comment type="caution">
    <text evidence="2">The sequence shown here is derived from an EMBL/GenBank/DDBJ whole genome shotgun (WGS) entry which is preliminary data.</text>
</comment>
<name>A0ABR1CTA2_NECAM</name>
<keyword evidence="3" id="KW-1185">Reference proteome</keyword>
<accession>A0ABR1CTA2</accession>
<feature type="region of interest" description="Disordered" evidence="1">
    <location>
        <begin position="129"/>
        <end position="237"/>
    </location>
</feature>
<feature type="compositionally biased region" description="Polar residues" evidence="1">
    <location>
        <begin position="129"/>
        <end position="143"/>
    </location>
</feature>